<dbReference type="OrthoDB" id="425354at2759"/>
<dbReference type="PANTHER" id="PTHR38115:SF1">
    <property type="entry name" value="LIPOCALIN-LIKE DOMAIN-CONTAINING PROTEIN"/>
    <property type="match status" value="1"/>
</dbReference>
<dbReference type="InterPro" id="IPR053037">
    <property type="entry name" value="Pericyclase_pydY-like"/>
</dbReference>
<accession>M7SZK3</accession>
<dbReference type="Proteomes" id="UP000012174">
    <property type="component" value="Unassembled WGS sequence"/>
</dbReference>
<dbReference type="AlphaFoldDB" id="M7SZK3"/>
<reference evidence="2" key="1">
    <citation type="journal article" date="2013" name="Genome Announc.">
        <title>Draft genome sequence of the grapevine dieback fungus Eutypa lata UCR-EL1.</title>
        <authorList>
            <person name="Blanco-Ulate B."/>
            <person name="Rolshausen P.E."/>
            <person name="Cantu D."/>
        </authorList>
    </citation>
    <scope>NUCLEOTIDE SEQUENCE [LARGE SCALE GENOMIC DNA]</scope>
    <source>
        <strain evidence="2">UCR-EL1</strain>
    </source>
</reference>
<evidence type="ECO:0000313" key="1">
    <source>
        <dbReference type="EMBL" id="EMR69742.1"/>
    </source>
</evidence>
<dbReference type="KEGG" id="ela:UCREL1_3235"/>
<dbReference type="HOGENOM" id="CLU_088979_2_0_1"/>
<keyword evidence="2" id="KW-1185">Reference proteome</keyword>
<name>M7SZK3_EUTLA</name>
<evidence type="ECO:0000313" key="2">
    <source>
        <dbReference type="Proteomes" id="UP000012174"/>
    </source>
</evidence>
<organism evidence="1 2">
    <name type="scientific">Eutypa lata (strain UCR-EL1)</name>
    <name type="common">Grapevine dieback disease fungus</name>
    <name type="synonym">Eutypa armeniacae</name>
    <dbReference type="NCBI Taxonomy" id="1287681"/>
    <lineage>
        <taxon>Eukaryota</taxon>
        <taxon>Fungi</taxon>
        <taxon>Dikarya</taxon>
        <taxon>Ascomycota</taxon>
        <taxon>Pezizomycotina</taxon>
        <taxon>Sordariomycetes</taxon>
        <taxon>Xylariomycetidae</taxon>
        <taxon>Xylariales</taxon>
        <taxon>Diatrypaceae</taxon>
        <taxon>Eutypa</taxon>
    </lineage>
</organism>
<evidence type="ECO:0008006" key="3">
    <source>
        <dbReference type="Google" id="ProtNLM"/>
    </source>
</evidence>
<proteinExistence type="predicted"/>
<dbReference type="EMBL" id="KB706023">
    <property type="protein sequence ID" value="EMR69742.1"/>
    <property type="molecule type" value="Genomic_DNA"/>
</dbReference>
<gene>
    <name evidence="1" type="ORF">UCREL1_3235</name>
</gene>
<dbReference type="OMA" id="WEMDSTH"/>
<dbReference type="eggNOG" id="ENOG502S22D">
    <property type="taxonomic scope" value="Eukaryota"/>
</dbReference>
<protein>
    <recommendedName>
        <fullName evidence="3">Lccl domain-containing protein</fullName>
    </recommendedName>
</protein>
<dbReference type="PANTHER" id="PTHR38115">
    <property type="entry name" value="LIPOCALIN-LIKE DOMAIN-CONTAINING PROTEIN"/>
    <property type="match status" value="1"/>
</dbReference>
<sequence>MAAPATKNIGDLNGKWVLNKTLSDPTEPALALQGVGWMTRKAIGLATVTLDVKQHLAPPSPPSTATDPVTHIDIDQTVTGGIQGNAERRCLDWEARAHSDWLFGSVRGQTKFVSGADVQGWVAETYGAFLKGDAEGGEWIEDDAEKGGPAGETHVLNYVKNVDEGKGWTATQVWGFQKIGGERRYVRHVVVADKEGKKTVEMKMVYDFIPE</sequence>